<dbReference type="RefSeq" id="WP_106452848.1">
    <property type="nucleotide sequence ID" value="NZ_PXYH01000006.1"/>
</dbReference>
<dbReference type="SUPFAM" id="SSF55073">
    <property type="entry name" value="Nucleotide cyclase"/>
    <property type="match status" value="1"/>
</dbReference>
<dbReference type="EMBL" id="PXYH01000006">
    <property type="protein sequence ID" value="PSJ45051.1"/>
    <property type="molecule type" value="Genomic_DNA"/>
</dbReference>
<dbReference type="InterPro" id="IPR029787">
    <property type="entry name" value="Nucleotide_cyclase"/>
</dbReference>
<dbReference type="Pfam" id="PF13426">
    <property type="entry name" value="PAS_9"/>
    <property type="match status" value="1"/>
</dbReference>
<dbReference type="PANTHER" id="PTHR44757:SF2">
    <property type="entry name" value="BIOFILM ARCHITECTURE MAINTENANCE PROTEIN MBAA"/>
    <property type="match status" value="1"/>
</dbReference>
<feature type="domain" description="PAC" evidence="4">
    <location>
        <begin position="371"/>
        <end position="425"/>
    </location>
</feature>
<organism evidence="7 8">
    <name type="scientific">Zobellella taiwanensis</name>
    <dbReference type="NCBI Taxonomy" id="347535"/>
    <lineage>
        <taxon>Bacteria</taxon>
        <taxon>Pseudomonadati</taxon>
        <taxon>Pseudomonadota</taxon>
        <taxon>Gammaproteobacteria</taxon>
        <taxon>Aeromonadales</taxon>
        <taxon>Aeromonadaceae</taxon>
        <taxon>Zobellella</taxon>
    </lineage>
</organism>
<dbReference type="InterPro" id="IPR001633">
    <property type="entry name" value="EAL_dom"/>
</dbReference>
<dbReference type="InterPro" id="IPR043128">
    <property type="entry name" value="Rev_trsase/Diguanyl_cyclase"/>
</dbReference>
<dbReference type="Pfam" id="PF13185">
    <property type="entry name" value="GAF_2"/>
    <property type="match status" value="1"/>
</dbReference>
<dbReference type="PROSITE" id="PS50113">
    <property type="entry name" value="PAC"/>
    <property type="match status" value="1"/>
</dbReference>
<evidence type="ECO:0000259" key="4">
    <source>
        <dbReference type="PROSITE" id="PS50113"/>
    </source>
</evidence>
<dbReference type="Pfam" id="PF00990">
    <property type="entry name" value="GGDEF"/>
    <property type="match status" value="1"/>
</dbReference>
<dbReference type="InterPro" id="IPR035965">
    <property type="entry name" value="PAS-like_dom_sf"/>
</dbReference>
<dbReference type="PROSITE" id="PS50112">
    <property type="entry name" value="PAS"/>
    <property type="match status" value="2"/>
</dbReference>
<dbReference type="InterPro" id="IPR000700">
    <property type="entry name" value="PAS-assoc_C"/>
</dbReference>
<dbReference type="CDD" id="cd00130">
    <property type="entry name" value="PAS"/>
    <property type="match status" value="2"/>
</dbReference>
<evidence type="ECO:0000256" key="2">
    <source>
        <dbReference type="ARBA" id="ARBA00022636"/>
    </source>
</evidence>
<comment type="caution">
    <text evidence="7">The sequence shown here is derived from an EMBL/GenBank/DDBJ whole genome shotgun (WGS) entry which is preliminary data.</text>
</comment>
<dbReference type="Proteomes" id="UP000242181">
    <property type="component" value="Unassembled WGS sequence"/>
</dbReference>
<sequence length="849" mass="94724">MNRFQQQLEAQQGIQDMIAQHAPLPRTLAAITAMIEGQLPGSRCSVMLYHPDHHQLAFAAGAGFSADYARALAAIPVGPGIGTCGSAAFHRRLVVTEHIAEDPGWNGFHRLAAAEGLQACWSTPVLTRNGRLLGTFAIYHGQPARPRAADHELVDRAAALVALAVMRDQDRQSLQVQEQRYRSLFLHHPDAVFELDLDGRFVSANPGTAALTGFSPGELAGRHHGELVTVADRPRAEAAFADVCQGRARQCEITLVRAGGEFCLVEVTELPIIVNQQVLGVYGIARDIGRRRRDESQLRLLQRGIEASTNGVVILDAGQPDHPIVYANSPFLAMTGYRREEVLGRNPRFLEGPDPDPASADRIERALRQQQELQITVRNYRKDGTAFWNRLVISPVRDEQGNCTHFVEIQQDITRQKENEERLAYYAGHDYLTGLPNRRQFEARLAHDDELSRRRHSPLAVCYIDLDDFKPVNDNLGHHVGDELILAVANRLKSVLEPGELLARLSGDEFVLLLPGLDDKTLIRRAEQLLSLLSTPFELPGHRLQLSASLGIATHAARHRHPADLIRFADQAMFEAKRQGRNTWHWYEGDGNRSNGQYVLLRRELQEALQHNQFELHYQPVVDARTGAMRGAEALARWRHPHKGLIPPAAFIPLAEQTGQIIPLGQWVLQQACRDLRQLPDDLTVAVNISPLQFHRAGFVEELGALLERHGIPGRRLELEITEGVLMTGTEQAIATLHRLRRLGIVTAIDDFGTGFSSLSYLRTLPIQKIKLDRSFIADITDHPQSAAIVQGVITMARHLQLEVVAEGIETEAQRRDLTERGCDRLQGFYFSKPLPLAEFRAGMAHWGD</sequence>
<dbReference type="PANTHER" id="PTHR44757">
    <property type="entry name" value="DIGUANYLATE CYCLASE DGCP"/>
    <property type="match status" value="1"/>
</dbReference>
<dbReference type="InterPro" id="IPR000014">
    <property type="entry name" value="PAS"/>
</dbReference>
<dbReference type="NCBIfam" id="TIGR00254">
    <property type="entry name" value="GGDEF"/>
    <property type="match status" value="1"/>
</dbReference>
<dbReference type="PROSITE" id="PS50887">
    <property type="entry name" value="GGDEF"/>
    <property type="match status" value="1"/>
</dbReference>
<dbReference type="NCBIfam" id="TIGR00229">
    <property type="entry name" value="sensory_box"/>
    <property type="match status" value="2"/>
</dbReference>
<dbReference type="PIRSF" id="PIRSF005925">
    <property type="entry name" value="Dos"/>
    <property type="match status" value="1"/>
</dbReference>
<feature type="domain" description="PAS" evidence="3">
    <location>
        <begin position="177"/>
        <end position="247"/>
    </location>
</feature>
<reference evidence="7 8" key="1">
    <citation type="submission" date="2018-03" db="EMBL/GenBank/DDBJ databases">
        <title>The draft genome of Zobellella taiwanensis JCM 13381.</title>
        <authorList>
            <person name="Liu L."/>
            <person name="Li L."/>
            <person name="Wang T."/>
            <person name="Zhang X."/>
            <person name="Liang L."/>
        </authorList>
    </citation>
    <scope>NUCLEOTIDE SEQUENCE [LARGE SCALE GENOMIC DNA]</scope>
    <source>
        <strain evidence="7 8">JCM 13381</strain>
    </source>
</reference>
<dbReference type="CDD" id="cd01948">
    <property type="entry name" value="EAL"/>
    <property type="match status" value="1"/>
</dbReference>
<dbReference type="SUPFAM" id="SSF55785">
    <property type="entry name" value="PYP-like sensor domain (PAS domain)"/>
    <property type="match status" value="2"/>
</dbReference>
<dbReference type="SUPFAM" id="SSF55781">
    <property type="entry name" value="GAF domain-like"/>
    <property type="match status" value="1"/>
</dbReference>
<dbReference type="Gene3D" id="3.30.450.20">
    <property type="entry name" value="PAS domain"/>
    <property type="match status" value="2"/>
</dbReference>
<feature type="domain" description="PAS" evidence="3">
    <location>
        <begin position="297"/>
        <end position="370"/>
    </location>
</feature>
<dbReference type="SMART" id="SM00065">
    <property type="entry name" value="GAF"/>
    <property type="match status" value="1"/>
</dbReference>
<dbReference type="InterPro" id="IPR035919">
    <property type="entry name" value="EAL_sf"/>
</dbReference>
<evidence type="ECO:0000313" key="7">
    <source>
        <dbReference type="EMBL" id="PSJ45051.1"/>
    </source>
</evidence>
<feature type="domain" description="EAL" evidence="5">
    <location>
        <begin position="598"/>
        <end position="848"/>
    </location>
</feature>
<dbReference type="InterPro" id="IPR000160">
    <property type="entry name" value="GGDEF_dom"/>
</dbReference>
<evidence type="ECO:0000259" key="6">
    <source>
        <dbReference type="PROSITE" id="PS50887"/>
    </source>
</evidence>
<name>A0A2P7R4D5_9GAMM</name>
<dbReference type="SMART" id="SM00091">
    <property type="entry name" value="PAS"/>
    <property type="match status" value="2"/>
</dbReference>
<dbReference type="SMART" id="SM00086">
    <property type="entry name" value="PAC"/>
    <property type="match status" value="2"/>
</dbReference>
<dbReference type="InterPro" id="IPR003018">
    <property type="entry name" value="GAF"/>
</dbReference>
<dbReference type="SMART" id="SM00052">
    <property type="entry name" value="EAL"/>
    <property type="match status" value="1"/>
</dbReference>
<dbReference type="AlphaFoldDB" id="A0A2P7R4D5"/>
<dbReference type="EC" id="3.1.4.52" evidence="1"/>
<proteinExistence type="predicted"/>
<evidence type="ECO:0000259" key="3">
    <source>
        <dbReference type="PROSITE" id="PS50112"/>
    </source>
</evidence>
<dbReference type="InterPro" id="IPR029016">
    <property type="entry name" value="GAF-like_dom_sf"/>
</dbReference>
<dbReference type="GO" id="GO:0071111">
    <property type="term" value="F:cyclic-guanylate-specific phosphodiesterase activity"/>
    <property type="evidence" value="ECO:0007669"/>
    <property type="project" value="UniProtKB-EC"/>
</dbReference>
<dbReference type="Gene3D" id="3.30.70.270">
    <property type="match status" value="1"/>
</dbReference>
<dbReference type="Gene3D" id="3.30.450.40">
    <property type="match status" value="1"/>
</dbReference>
<dbReference type="Gene3D" id="3.20.20.450">
    <property type="entry name" value="EAL domain"/>
    <property type="match status" value="1"/>
</dbReference>
<dbReference type="InterPro" id="IPR013656">
    <property type="entry name" value="PAS_4"/>
</dbReference>
<evidence type="ECO:0000259" key="5">
    <source>
        <dbReference type="PROSITE" id="PS50883"/>
    </source>
</evidence>
<dbReference type="OrthoDB" id="9804951at2"/>
<dbReference type="InterPro" id="IPR012226">
    <property type="entry name" value="Diguanyl_cyclase/Pdiesterase"/>
</dbReference>
<dbReference type="CDD" id="cd01949">
    <property type="entry name" value="GGDEF"/>
    <property type="match status" value="1"/>
</dbReference>
<gene>
    <name evidence="7" type="ORF">C7I36_06200</name>
</gene>
<dbReference type="SUPFAM" id="SSF141868">
    <property type="entry name" value="EAL domain-like"/>
    <property type="match status" value="1"/>
</dbReference>
<dbReference type="InterPro" id="IPR052155">
    <property type="entry name" value="Biofilm_reg_signaling"/>
</dbReference>
<dbReference type="InterPro" id="IPR001610">
    <property type="entry name" value="PAC"/>
</dbReference>
<protein>
    <recommendedName>
        <fullName evidence="1">cyclic-guanylate-specific phosphodiesterase</fullName>
        <ecNumber evidence="1">3.1.4.52</ecNumber>
    </recommendedName>
</protein>
<accession>A0A2P7R4D5</accession>
<keyword evidence="8" id="KW-1185">Reference proteome</keyword>
<dbReference type="FunFam" id="3.20.20.450:FF:000001">
    <property type="entry name" value="Cyclic di-GMP phosphodiesterase yahA"/>
    <property type="match status" value="1"/>
</dbReference>
<dbReference type="Pfam" id="PF00563">
    <property type="entry name" value="EAL"/>
    <property type="match status" value="1"/>
</dbReference>
<feature type="domain" description="GGDEF" evidence="6">
    <location>
        <begin position="457"/>
        <end position="589"/>
    </location>
</feature>
<keyword evidence="2" id="KW-0973">c-di-GMP</keyword>
<dbReference type="PROSITE" id="PS50883">
    <property type="entry name" value="EAL"/>
    <property type="match status" value="1"/>
</dbReference>
<evidence type="ECO:0000313" key="8">
    <source>
        <dbReference type="Proteomes" id="UP000242181"/>
    </source>
</evidence>
<dbReference type="Pfam" id="PF08448">
    <property type="entry name" value="PAS_4"/>
    <property type="match status" value="1"/>
</dbReference>
<evidence type="ECO:0000256" key="1">
    <source>
        <dbReference type="ARBA" id="ARBA00012282"/>
    </source>
</evidence>
<dbReference type="SMART" id="SM00267">
    <property type="entry name" value="GGDEF"/>
    <property type="match status" value="1"/>
</dbReference>